<organism evidence="1 2">
    <name type="scientific">Prorocentrum cordatum</name>
    <dbReference type="NCBI Taxonomy" id="2364126"/>
    <lineage>
        <taxon>Eukaryota</taxon>
        <taxon>Sar</taxon>
        <taxon>Alveolata</taxon>
        <taxon>Dinophyceae</taxon>
        <taxon>Prorocentrales</taxon>
        <taxon>Prorocentraceae</taxon>
        <taxon>Prorocentrum</taxon>
    </lineage>
</organism>
<evidence type="ECO:0000313" key="1">
    <source>
        <dbReference type="EMBL" id="CAK0886495.1"/>
    </source>
</evidence>
<evidence type="ECO:0008006" key="3">
    <source>
        <dbReference type="Google" id="ProtNLM"/>
    </source>
</evidence>
<evidence type="ECO:0000313" key="2">
    <source>
        <dbReference type="Proteomes" id="UP001189429"/>
    </source>
</evidence>
<accession>A0ABN9WJ06</accession>
<dbReference type="SUPFAM" id="SSF69322">
    <property type="entry name" value="Tricorn protease domain 2"/>
    <property type="match status" value="1"/>
</dbReference>
<gene>
    <name evidence="1" type="ORF">PCOR1329_LOCUS67826</name>
</gene>
<name>A0ABN9WJ06_9DINO</name>
<dbReference type="InterPro" id="IPR011042">
    <property type="entry name" value="6-blade_b-propeller_TolB-like"/>
</dbReference>
<comment type="caution">
    <text evidence="1">The sequence shown here is derived from an EMBL/GenBank/DDBJ whole genome shotgun (WGS) entry which is preliminary data.</text>
</comment>
<reference evidence="1" key="1">
    <citation type="submission" date="2023-10" db="EMBL/GenBank/DDBJ databases">
        <authorList>
            <person name="Chen Y."/>
            <person name="Shah S."/>
            <person name="Dougan E. K."/>
            <person name="Thang M."/>
            <person name="Chan C."/>
        </authorList>
    </citation>
    <scope>NUCLEOTIDE SEQUENCE [LARGE SCALE GENOMIC DNA]</scope>
</reference>
<dbReference type="Proteomes" id="UP001189429">
    <property type="component" value="Unassembled WGS sequence"/>
</dbReference>
<protein>
    <recommendedName>
        <fullName evidence="3">Eukaryotic translation initiation factor 2A</fullName>
    </recommendedName>
</protein>
<keyword evidence="2" id="KW-1185">Reference proteome</keyword>
<proteinExistence type="predicted"/>
<dbReference type="EMBL" id="CAUYUJ010018812">
    <property type="protein sequence ID" value="CAK0886495.1"/>
    <property type="molecule type" value="Genomic_DNA"/>
</dbReference>
<dbReference type="Gene3D" id="2.120.10.30">
    <property type="entry name" value="TolB, C-terminal domain"/>
    <property type="match status" value="1"/>
</dbReference>
<sequence length="126" mass="13907">MDVVSGSMVRQVGHDGEDVRLAWSPVSCQLATVEARTSRVQRVHVTDPQSGVAVMRLDVRLQDGSDSRGWTGELVSWSPTGRHLVVVWSVDGVSCREQVRIVGVHGGALRQDVEVNDHVRMLAWRP</sequence>